<dbReference type="Pfam" id="PF00924">
    <property type="entry name" value="MS_channel_2nd"/>
    <property type="match status" value="1"/>
</dbReference>
<sequence>MNKKIKSFINLVLIALSLVLISFVVYGQDQSSNGNKIDGYPVILNDHTLFKIQAPTGSFSPEERANTITDRLEKFSEDNALPIESIELETQDNITSIIAGDKILATLTEEDANAARKSRQELAEEYLEIIKTSINQFREERTLIARIFSLVWTVLATLSLLLIFKLMDLVFPKLFNLLDRWKDTVIPSLRIQSVNLISSAQVTNSLIAVIKIIRVILVLLILFLYIPFILSFFPLTRKISSQIFDYIFKAILYISESVLNYIPNIFMIGLIAVSTYYIIRFCKFVFKELERGNITIPGFYQDWATPTYNILQFLIIALAAVVAFPYLPGFDSPAFRGISVFLGILFSLGSTSAVANTVGGVILIYTRAFQLGDRVQIGDIIGDIEDKTLLVTRIRTPKNVIVTLPNATVLNSNVVNFSASARETGIPLIISTTVTLGYDVPWRKVHQVLLAAADLTDSLLKDPKPFVLQTSLDDFYVSYELNVYTDKTRKLFYIYSDLHQNIQDKCNESDIEILSPHYSAIRDGNQNTIPANYLPKDYQVPGFRIENLGNNFNKH</sequence>
<dbReference type="Gene3D" id="1.10.287.1260">
    <property type="match status" value="1"/>
</dbReference>
<feature type="transmembrane region" description="Helical" evidence="7">
    <location>
        <begin position="339"/>
        <end position="365"/>
    </location>
</feature>
<evidence type="ECO:0000256" key="5">
    <source>
        <dbReference type="ARBA" id="ARBA00022989"/>
    </source>
</evidence>
<accession>A3IUC4</accession>
<dbReference type="eggNOG" id="COG3264">
    <property type="taxonomic scope" value="Bacteria"/>
</dbReference>
<evidence type="ECO:0000259" key="9">
    <source>
        <dbReference type="Pfam" id="PF21082"/>
    </source>
</evidence>
<proteinExistence type="inferred from homology"/>
<dbReference type="Pfam" id="PF21082">
    <property type="entry name" value="MS_channel_3rd"/>
    <property type="match status" value="1"/>
</dbReference>
<keyword evidence="4 7" id="KW-0812">Transmembrane</keyword>
<feature type="domain" description="Mechanosensitive ion channel MscS C-terminal" evidence="9">
    <location>
        <begin position="431"/>
        <end position="513"/>
    </location>
</feature>
<keyword evidence="6 7" id="KW-0472">Membrane</keyword>
<evidence type="ECO:0000256" key="6">
    <source>
        <dbReference type="ARBA" id="ARBA00023136"/>
    </source>
</evidence>
<name>A3IUC4_9CHRO</name>
<dbReference type="RefSeq" id="WP_008276980.1">
    <property type="nucleotide sequence ID" value="NZ_AAXW01000034.1"/>
</dbReference>
<feature type="transmembrane region" description="Helical" evidence="7">
    <location>
        <begin position="143"/>
        <end position="164"/>
    </location>
</feature>
<dbReference type="Gene3D" id="2.30.30.60">
    <property type="match status" value="1"/>
</dbReference>
<reference evidence="10 11" key="1">
    <citation type="submission" date="2007-03" db="EMBL/GenBank/DDBJ databases">
        <authorList>
            <person name="Stal L."/>
            <person name="Ferriera S."/>
            <person name="Johnson J."/>
            <person name="Kravitz S."/>
            <person name="Beeson K."/>
            <person name="Sutton G."/>
            <person name="Rogers Y.-H."/>
            <person name="Friedman R."/>
            <person name="Frazier M."/>
            <person name="Venter J.C."/>
        </authorList>
    </citation>
    <scope>NUCLEOTIDE SEQUENCE [LARGE SCALE GENOMIC DNA]</scope>
    <source>
        <strain evidence="10 11">CCY0110</strain>
    </source>
</reference>
<keyword evidence="3" id="KW-1003">Cell membrane</keyword>
<evidence type="ECO:0000256" key="2">
    <source>
        <dbReference type="ARBA" id="ARBA00008017"/>
    </source>
</evidence>
<dbReference type="PANTHER" id="PTHR30221:SF18">
    <property type="entry name" value="SLL0590 PROTEIN"/>
    <property type="match status" value="1"/>
</dbReference>
<dbReference type="InterPro" id="IPR023408">
    <property type="entry name" value="MscS_beta-dom_sf"/>
</dbReference>
<dbReference type="InterPro" id="IPR011066">
    <property type="entry name" value="MscS_channel_C_sf"/>
</dbReference>
<dbReference type="InterPro" id="IPR006685">
    <property type="entry name" value="MscS_channel_2nd"/>
</dbReference>
<dbReference type="GO" id="GO:0008381">
    <property type="term" value="F:mechanosensitive monoatomic ion channel activity"/>
    <property type="evidence" value="ECO:0007669"/>
    <property type="project" value="InterPro"/>
</dbReference>
<evidence type="ECO:0000256" key="1">
    <source>
        <dbReference type="ARBA" id="ARBA00004651"/>
    </source>
</evidence>
<dbReference type="EMBL" id="AAXW01000034">
    <property type="protein sequence ID" value="EAZ89905.1"/>
    <property type="molecule type" value="Genomic_DNA"/>
</dbReference>
<dbReference type="SUPFAM" id="SSF50182">
    <property type="entry name" value="Sm-like ribonucleoproteins"/>
    <property type="match status" value="1"/>
</dbReference>
<evidence type="ECO:0000256" key="7">
    <source>
        <dbReference type="SAM" id="Phobius"/>
    </source>
</evidence>
<dbReference type="GO" id="GO:0005886">
    <property type="term" value="C:plasma membrane"/>
    <property type="evidence" value="ECO:0007669"/>
    <property type="project" value="UniProtKB-SubCell"/>
</dbReference>
<dbReference type="Gene3D" id="3.30.70.100">
    <property type="match status" value="1"/>
</dbReference>
<keyword evidence="5 7" id="KW-1133">Transmembrane helix</keyword>
<evidence type="ECO:0008006" key="12">
    <source>
        <dbReference type="Google" id="ProtNLM"/>
    </source>
</evidence>
<comment type="similarity">
    <text evidence="2">Belongs to the MscS (TC 1.A.23) family.</text>
</comment>
<evidence type="ECO:0000256" key="4">
    <source>
        <dbReference type="ARBA" id="ARBA00022692"/>
    </source>
</evidence>
<protein>
    <recommendedName>
        <fullName evidence="12">Mechanosensitive ion channel family protein</fullName>
    </recommendedName>
</protein>
<keyword evidence="11" id="KW-1185">Reference proteome</keyword>
<dbReference type="OrthoDB" id="9809206at2"/>
<dbReference type="InterPro" id="IPR049278">
    <property type="entry name" value="MS_channel_C"/>
</dbReference>
<evidence type="ECO:0000313" key="11">
    <source>
        <dbReference type="Proteomes" id="UP000003781"/>
    </source>
</evidence>
<comment type="caution">
    <text evidence="10">The sequence shown here is derived from an EMBL/GenBank/DDBJ whole genome shotgun (WGS) entry which is preliminary data.</text>
</comment>
<feature type="transmembrane region" description="Helical" evidence="7">
    <location>
        <begin position="215"/>
        <end position="235"/>
    </location>
</feature>
<gene>
    <name evidence="10" type="ORF">CY0110_13953</name>
</gene>
<evidence type="ECO:0000256" key="3">
    <source>
        <dbReference type="ARBA" id="ARBA00022475"/>
    </source>
</evidence>
<feature type="transmembrane region" description="Helical" evidence="7">
    <location>
        <begin position="307"/>
        <end position="327"/>
    </location>
</feature>
<dbReference type="Proteomes" id="UP000003781">
    <property type="component" value="Unassembled WGS sequence"/>
</dbReference>
<feature type="transmembrane region" description="Helical" evidence="7">
    <location>
        <begin position="265"/>
        <end position="286"/>
    </location>
</feature>
<dbReference type="InterPro" id="IPR045275">
    <property type="entry name" value="MscS_archaea/bacteria_type"/>
</dbReference>
<dbReference type="AlphaFoldDB" id="A3IUC4"/>
<organism evidence="10 11">
    <name type="scientific">Crocosphaera chwakensis CCY0110</name>
    <dbReference type="NCBI Taxonomy" id="391612"/>
    <lineage>
        <taxon>Bacteria</taxon>
        <taxon>Bacillati</taxon>
        <taxon>Cyanobacteriota</taxon>
        <taxon>Cyanophyceae</taxon>
        <taxon>Oscillatoriophycideae</taxon>
        <taxon>Chroococcales</taxon>
        <taxon>Aphanothecaceae</taxon>
        <taxon>Crocosphaera</taxon>
        <taxon>Crocosphaera chwakensis</taxon>
    </lineage>
</organism>
<evidence type="ECO:0000313" key="10">
    <source>
        <dbReference type="EMBL" id="EAZ89905.1"/>
    </source>
</evidence>
<dbReference type="InterPro" id="IPR010920">
    <property type="entry name" value="LSM_dom_sf"/>
</dbReference>
<comment type="subcellular location">
    <subcellularLocation>
        <location evidence="1">Cell membrane</location>
        <topology evidence="1">Multi-pass membrane protein</topology>
    </subcellularLocation>
</comment>
<feature type="domain" description="Mechanosensitive ion channel MscS" evidence="8">
    <location>
        <begin position="354"/>
        <end position="418"/>
    </location>
</feature>
<evidence type="ECO:0000259" key="8">
    <source>
        <dbReference type="Pfam" id="PF00924"/>
    </source>
</evidence>
<dbReference type="SUPFAM" id="SSF82689">
    <property type="entry name" value="Mechanosensitive channel protein MscS (YggB), C-terminal domain"/>
    <property type="match status" value="1"/>
</dbReference>
<dbReference type="PANTHER" id="PTHR30221">
    <property type="entry name" value="SMALL-CONDUCTANCE MECHANOSENSITIVE CHANNEL"/>
    <property type="match status" value="1"/>
</dbReference>